<keyword evidence="2" id="KW-1185">Reference proteome</keyword>
<dbReference type="RefSeq" id="WP_345160983.1">
    <property type="nucleotide sequence ID" value="NZ_BAABHC010000027.1"/>
</dbReference>
<protein>
    <submittedName>
        <fullName evidence="1">Uncharacterized protein</fullName>
    </submittedName>
</protein>
<reference evidence="2" key="1">
    <citation type="journal article" date="2019" name="Int. J. Syst. Evol. Microbiol.">
        <title>The Global Catalogue of Microorganisms (GCM) 10K type strain sequencing project: providing services to taxonomists for standard genome sequencing and annotation.</title>
        <authorList>
            <consortium name="The Broad Institute Genomics Platform"/>
            <consortium name="The Broad Institute Genome Sequencing Center for Infectious Disease"/>
            <person name="Wu L."/>
            <person name="Ma J."/>
        </authorList>
    </citation>
    <scope>NUCLEOTIDE SEQUENCE [LARGE SCALE GENOMIC DNA]</scope>
    <source>
        <strain evidence="2">JCM 17926</strain>
    </source>
</reference>
<evidence type="ECO:0000313" key="2">
    <source>
        <dbReference type="Proteomes" id="UP001500552"/>
    </source>
</evidence>
<comment type="caution">
    <text evidence="1">The sequence shown here is derived from an EMBL/GenBank/DDBJ whole genome shotgun (WGS) entry which is preliminary data.</text>
</comment>
<organism evidence="1 2">
    <name type="scientific">Pontibacter saemangeumensis</name>
    <dbReference type="NCBI Taxonomy" id="1084525"/>
    <lineage>
        <taxon>Bacteria</taxon>
        <taxon>Pseudomonadati</taxon>
        <taxon>Bacteroidota</taxon>
        <taxon>Cytophagia</taxon>
        <taxon>Cytophagales</taxon>
        <taxon>Hymenobacteraceae</taxon>
        <taxon>Pontibacter</taxon>
    </lineage>
</organism>
<gene>
    <name evidence="1" type="ORF">GCM10023188_36280</name>
</gene>
<dbReference type="EMBL" id="BAABHC010000027">
    <property type="protein sequence ID" value="GAA4439742.1"/>
    <property type="molecule type" value="Genomic_DNA"/>
</dbReference>
<sequence length="190" mass="20892">MDKATKNCSLVPIGYTQGLKVMKEVENLNFSCSTNCKELNTIVNNFKTSYYRSKAENFARKQALTQMLKWGAITAAASTGASEVIKQVIGRSAGVVVGILYPSDIGTNSLAYGKSLDRINKLISVEGSLDAGKIKYELDNLRIAAEGIKIEQEWGNKKECYSQLLKFTNDITRAISSSVVNTVPRHQTLM</sequence>
<name>A0ABP8LXT7_9BACT</name>
<evidence type="ECO:0000313" key="1">
    <source>
        <dbReference type="EMBL" id="GAA4439742.1"/>
    </source>
</evidence>
<accession>A0ABP8LXT7</accession>
<dbReference type="Proteomes" id="UP001500552">
    <property type="component" value="Unassembled WGS sequence"/>
</dbReference>
<proteinExistence type="predicted"/>